<dbReference type="GO" id="GO:0005886">
    <property type="term" value="C:plasma membrane"/>
    <property type="evidence" value="ECO:0007669"/>
    <property type="project" value="UniProtKB-SubCell"/>
</dbReference>
<dbReference type="GO" id="GO:0015648">
    <property type="term" value="F:lipid-linked peptidoglycan transporter activity"/>
    <property type="evidence" value="ECO:0007669"/>
    <property type="project" value="TreeGrafter"/>
</dbReference>
<feature type="transmembrane region" description="Helical" evidence="21">
    <location>
        <begin position="51"/>
        <end position="68"/>
    </location>
</feature>
<evidence type="ECO:0000256" key="9">
    <source>
        <dbReference type="ARBA" id="ARBA00022984"/>
    </source>
</evidence>
<evidence type="ECO:0000313" key="23">
    <source>
        <dbReference type="Proteomes" id="UP000034922"/>
    </source>
</evidence>
<evidence type="ECO:0000256" key="5">
    <source>
        <dbReference type="ARBA" id="ARBA00022676"/>
    </source>
</evidence>
<dbReference type="Pfam" id="PF01098">
    <property type="entry name" value="FTSW_RODA_SPOVE"/>
    <property type="match status" value="1"/>
</dbReference>
<dbReference type="NCBIfam" id="TIGR02614">
    <property type="entry name" value="ftsW"/>
    <property type="match status" value="1"/>
</dbReference>
<feature type="transmembrane region" description="Helical" evidence="21">
    <location>
        <begin position="144"/>
        <end position="169"/>
    </location>
</feature>
<keyword evidence="11 21" id="KW-0472">Membrane</keyword>
<dbReference type="PANTHER" id="PTHR30474:SF2">
    <property type="entry name" value="PEPTIDOGLYCAN GLYCOSYLTRANSFERASE FTSW-RELATED"/>
    <property type="match status" value="1"/>
</dbReference>
<dbReference type="GO" id="GO:0032153">
    <property type="term" value="C:cell division site"/>
    <property type="evidence" value="ECO:0007669"/>
    <property type="project" value="TreeGrafter"/>
</dbReference>
<keyword evidence="5" id="KW-0328">Glycosyltransferase</keyword>
<evidence type="ECO:0000256" key="1">
    <source>
        <dbReference type="ARBA" id="ARBA00004651"/>
    </source>
</evidence>
<evidence type="ECO:0000256" key="11">
    <source>
        <dbReference type="ARBA" id="ARBA00023136"/>
    </source>
</evidence>
<dbReference type="GO" id="GO:0051301">
    <property type="term" value="P:cell division"/>
    <property type="evidence" value="ECO:0007669"/>
    <property type="project" value="UniProtKB-KW"/>
</dbReference>
<evidence type="ECO:0000256" key="2">
    <source>
        <dbReference type="ARBA" id="ARBA00004752"/>
    </source>
</evidence>
<name>A0A0G1QHA6_9BACT</name>
<comment type="caution">
    <text evidence="22">The sequence shown here is derived from an EMBL/GenBank/DDBJ whole genome shotgun (WGS) entry which is preliminary data.</text>
</comment>
<evidence type="ECO:0000256" key="10">
    <source>
        <dbReference type="ARBA" id="ARBA00022989"/>
    </source>
</evidence>
<organism evidence="22 23">
    <name type="scientific">Candidatus Woesebacteria bacterium GW2011_GWC2_45_9</name>
    <dbReference type="NCBI Taxonomy" id="1618589"/>
    <lineage>
        <taxon>Bacteria</taxon>
        <taxon>Candidatus Woeseibacteriota</taxon>
    </lineage>
</organism>
<evidence type="ECO:0000256" key="16">
    <source>
        <dbReference type="ARBA" id="ARBA00038053"/>
    </source>
</evidence>
<keyword evidence="7 21" id="KW-0812">Transmembrane</keyword>
<evidence type="ECO:0000256" key="18">
    <source>
        <dbReference type="ARBA" id="ARBA00041418"/>
    </source>
</evidence>
<keyword evidence="3" id="KW-1003">Cell membrane</keyword>
<evidence type="ECO:0000256" key="8">
    <source>
        <dbReference type="ARBA" id="ARBA00022960"/>
    </source>
</evidence>
<evidence type="ECO:0000313" key="22">
    <source>
        <dbReference type="EMBL" id="KKU17098.1"/>
    </source>
</evidence>
<dbReference type="InterPro" id="IPR013437">
    <property type="entry name" value="FtsW"/>
</dbReference>
<feature type="transmembrane region" description="Helical" evidence="21">
    <location>
        <begin position="80"/>
        <end position="99"/>
    </location>
</feature>
<dbReference type="EC" id="2.4.99.28" evidence="19"/>
<gene>
    <name evidence="22" type="ORF">UX25_C0016G0002</name>
</gene>
<feature type="transmembrane region" description="Helical" evidence="21">
    <location>
        <begin position="270"/>
        <end position="290"/>
    </location>
</feature>
<evidence type="ECO:0000256" key="13">
    <source>
        <dbReference type="ARBA" id="ARBA00023316"/>
    </source>
</evidence>
<keyword evidence="10 21" id="KW-1133">Transmembrane helix</keyword>
<feature type="transmembrane region" description="Helical" evidence="21">
    <location>
        <begin position="175"/>
        <end position="201"/>
    </location>
</feature>
<evidence type="ECO:0000256" key="3">
    <source>
        <dbReference type="ARBA" id="ARBA00022475"/>
    </source>
</evidence>
<dbReference type="Proteomes" id="UP000034922">
    <property type="component" value="Unassembled WGS sequence"/>
</dbReference>
<evidence type="ECO:0000256" key="17">
    <source>
        <dbReference type="ARBA" id="ARBA00041185"/>
    </source>
</evidence>
<keyword evidence="8" id="KW-0133">Cell shape</keyword>
<dbReference type="AlphaFoldDB" id="A0A0G1QHA6"/>
<reference evidence="22 23" key="1">
    <citation type="journal article" date="2015" name="Nature">
        <title>rRNA introns, odd ribosomes, and small enigmatic genomes across a large radiation of phyla.</title>
        <authorList>
            <person name="Brown C.T."/>
            <person name="Hug L.A."/>
            <person name="Thomas B.C."/>
            <person name="Sharon I."/>
            <person name="Castelle C.J."/>
            <person name="Singh A."/>
            <person name="Wilkins M.J."/>
            <person name="Williams K.H."/>
            <person name="Banfield J.F."/>
        </authorList>
    </citation>
    <scope>NUCLEOTIDE SEQUENCE [LARGE SCALE GENOMIC DNA]</scope>
</reference>
<dbReference type="InterPro" id="IPR001182">
    <property type="entry name" value="FtsW/RodA"/>
</dbReference>
<comment type="subcellular location">
    <subcellularLocation>
        <location evidence="1">Cell membrane</location>
        <topology evidence="1">Multi-pass membrane protein</topology>
    </subcellularLocation>
</comment>
<dbReference type="GO" id="GO:0009252">
    <property type="term" value="P:peptidoglycan biosynthetic process"/>
    <property type="evidence" value="ECO:0007669"/>
    <property type="project" value="UniProtKB-KW"/>
</dbReference>
<keyword evidence="9" id="KW-0573">Peptidoglycan synthesis</keyword>
<keyword evidence="12" id="KW-0131">Cell cycle</keyword>
<evidence type="ECO:0000256" key="12">
    <source>
        <dbReference type="ARBA" id="ARBA00023306"/>
    </source>
</evidence>
<dbReference type="GO" id="GO:0071555">
    <property type="term" value="P:cell wall organization"/>
    <property type="evidence" value="ECO:0007669"/>
    <property type="project" value="UniProtKB-KW"/>
</dbReference>
<comment type="pathway">
    <text evidence="2">Cell wall biogenesis; peptidoglycan biosynthesis.</text>
</comment>
<keyword evidence="13" id="KW-0961">Cell wall biogenesis/degradation</keyword>
<dbReference type="EMBL" id="LCLM01000016">
    <property type="protein sequence ID" value="KKU17098.1"/>
    <property type="molecule type" value="Genomic_DNA"/>
</dbReference>
<evidence type="ECO:0000256" key="20">
    <source>
        <dbReference type="ARBA" id="ARBA00049902"/>
    </source>
</evidence>
<dbReference type="GO" id="GO:0008360">
    <property type="term" value="P:regulation of cell shape"/>
    <property type="evidence" value="ECO:0007669"/>
    <property type="project" value="UniProtKB-KW"/>
</dbReference>
<sequence length="366" mass="39277">MGKIRLKKQTKSLDRRLLYLILILTSLGLIAVADASAPQALSVFGDKFYFVKQQAVWGGLGIILMFAVSKLNPSFWEKIATPLFFLSIVLLALVLIPGVGTKTLGARRWIILGPISVQPSEIVKLTLAIYLAKVAAKGKTSLAFFVPLAAISALVMMQPDLGTTLVILAMGLSQIFVAGVNIFHFLAFAGMGSIIGFLFAVTSEYRRNRLLTFLAQSQDPLGRDYHIRQVLLALGSGGIFGVGLGQSRQKFLFLPEAATDSVFAIIAEEVGFIGALALIAVFAFFIFISLKVASRTANKFSQILGVGIVIWIGGQTILNIGSMVALVPLTGVPLPFFSYGGSALTMILIACGILLSISRHSSHEKN</sequence>
<evidence type="ECO:0000256" key="6">
    <source>
        <dbReference type="ARBA" id="ARBA00022679"/>
    </source>
</evidence>
<evidence type="ECO:0000256" key="14">
    <source>
        <dbReference type="ARBA" id="ARBA00032370"/>
    </source>
</evidence>
<feature type="transmembrane region" description="Helical" evidence="21">
    <location>
        <begin position="111"/>
        <end position="132"/>
    </location>
</feature>
<protein>
    <recommendedName>
        <fullName evidence="17">Probable peptidoglycan glycosyltransferase FtsW</fullName>
        <ecNumber evidence="19">2.4.99.28</ecNumber>
    </recommendedName>
    <alternativeName>
        <fullName evidence="18">Cell division protein FtsW</fullName>
    </alternativeName>
    <alternativeName>
        <fullName evidence="15">Cell wall polymerase</fullName>
    </alternativeName>
    <alternativeName>
        <fullName evidence="14">Peptidoglycan polymerase</fullName>
    </alternativeName>
</protein>
<dbReference type="PANTHER" id="PTHR30474">
    <property type="entry name" value="CELL CYCLE PROTEIN"/>
    <property type="match status" value="1"/>
</dbReference>
<feature type="transmembrane region" description="Helical" evidence="21">
    <location>
        <begin position="302"/>
        <end position="324"/>
    </location>
</feature>
<accession>A0A0G1QHA6</accession>
<evidence type="ECO:0000256" key="15">
    <source>
        <dbReference type="ARBA" id="ARBA00033270"/>
    </source>
</evidence>
<comment type="similarity">
    <text evidence="16">Belongs to the SEDS family. FtsW subfamily.</text>
</comment>
<feature type="transmembrane region" description="Helical" evidence="21">
    <location>
        <begin position="230"/>
        <end position="247"/>
    </location>
</feature>
<comment type="catalytic activity">
    <reaction evidence="20">
        <text>[GlcNAc-(1-&gt;4)-Mur2Ac(oyl-L-Ala-gamma-D-Glu-L-Lys-D-Ala-D-Ala)](n)-di-trans,octa-cis-undecaprenyl diphosphate + beta-D-GlcNAc-(1-&gt;4)-Mur2Ac(oyl-L-Ala-gamma-D-Glu-L-Lys-D-Ala-D-Ala)-di-trans,octa-cis-undecaprenyl diphosphate = [GlcNAc-(1-&gt;4)-Mur2Ac(oyl-L-Ala-gamma-D-Glu-L-Lys-D-Ala-D-Ala)](n+1)-di-trans,octa-cis-undecaprenyl diphosphate + di-trans,octa-cis-undecaprenyl diphosphate + H(+)</text>
        <dbReference type="Rhea" id="RHEA:23708"/>
        <dbReference type="Rhea" id="RHEA-COMP:9602"/>
        <dbReference type="Rhea" id="RHEA-COMP:9603"/>
        <dbReference type="ChEBI" id="CHEBI:15378"/>
        <dbReference type="ChEBI" id="CHEBI:58405"/>
        <dbReference type="ChEBI" id="CHEBI:60033"/>
        <dbReference type="ChEBI" id="CHEBI:78435"/>
        <dbReference type="EC" id="2.4.99.28"/>
    </reaction>
</comment>
<evidence type="ECO:0000256" key="7">
    <source>
        <dbReference type="ARBA" id="ARBA00022692"/>
    </source>
</evidence>
<keyword evidence="6" id="KW-0808">Transferase</keyword>
<feature type="transmembrane region" description="Helical" evidence="21">
    <location>
        <begin position="336"/>
        <end position="357"/>
    </location>
</feature>
<evidence type="ECO:0000256" key="4">
    <source>
        <dbReference type="ARBA" id="ARBA00022618"/>
    </source>
</evidence>
<keyword evidence="4 22" id="KW-0132">Cell division</keyword>
<dbReference type="GO" id="GO:0008955">
    <property type="term" value="F:peptidoglycan glycosyltransferase activity"/>
    <property type="evidence" value="ECO:0007669"/>
    <property type="project" value="UniProtKB-EC"/>
</dbReference>
<proteinExistence type="inferred from homology"/>
<evidence type="ECO:0000256" key="21">
    <source>
        <dbReference type="SAM" id="Phobius"/>
    </source>
</evidence>
<evidence type="ECO:0000256" key="19">
    <source>
        <dbReference type="ARBA" id="ARBA00044770"/>
    </source>
</evidence>
<dbReference type="STRING" id="1618589.UX25_C0016G0002"/>